<dbReference type="STRING" id="1150469.RSPPHO_03121"/>
<dbReference type="PROSITE" id="PS51085">
    <property type="entry name" value="2FE2S_FER_2"/>
    <property type="match status" value="1"/>
</dbReference>
<evidence type="ECO:0000313" key="3">
    <source>
        <dbReference type="Proteomes" id="UP000033220"/>
    </source>
</evidence>
<dbReference type="PROSITE" id="PS00197">
    <property type="entry name" value="2FE2S_FER_1"/>
    <property type="match status" value="1"/>
</dbReference>
<dbReference type="HOGENOM" id="CLU_1967879_0_0_5"/>
<reference evidence="2 3" key="1">
    <citation type="submission" date="2012-02" db="EMBL/GenBank/DDBJ databases">
        <title>Shotgun genome sequence of Phaeospirillum photometricum DSM 122.</title>
        <authorList>
            <person name="Duquesne K."/>
            <person name="Sturgis J."/>
        </authorList>
    </citation>
    <scope>NUCLEOTIDE SEQUENCE [LARGE SCALE GENOMIC DNA]</scope>
    <source>
        <strain evidence="3">DSM122</strain>
    </source>
</reference>
<gene>
    <name evidence="2" type="ORF">RSPPHO_03121</name>
</gene>
<dbReference type="InterPro" id="IPR036010">
    <property type="entry name" value="2Fe-2S_ferredoxin-like_sf"/>
</dbReference>
<dbReference type="CDD" id="cd00207">
    <property type="entry name" value="fer2"/>
    <property type="match status" value="1"/>
</dbReference>
<evidence type="ECO:0000313" key="2">
    <source>
        <dbReference type="EMBL" id="CCG09747.1"/>
    </source>
</evidence>
<feature type="domain" description="2Fe-2S ferredoxin-type" evidence="1">
    <location>
        <begin position="27"/>
        <end position="144"/>
    </location>
</feature>
<protein>
    <submittedName>
        <fullName evidence="2">Ferredoxin</fullName>
    </submittedName>
</protein>
<dbReference type="Gene3D" id="3.10.20.30">
    <property type="match status" value="1"/>
</dbReference>
<keyword evidence="3" id="KW-1185">Reference proteome</keyword>
<accession>H6SR25</accession>
<dbReference type="InterPro" id="IPR012675">
    <property type="entry name" value="Beta-grasp_dom_sf"/>
</dbReference>
<dbReference type="KEGG" id="rpm:RSPPHO_03121"/>
<dbReference type="EMBL" id="HE663493">
    <property type="protein sequence ID" value="CCG09747.1"/>
    <property type="molecule type" value="Genomic_DNA"/>
</dbReference>
<dbReference type="GO" id="GO:0051537">
    <property type="term" value="F:2 iron, 2 sulfur cluster binding"/>
    <property type="evidence" value="ECO:0007669"/>
    <property type="project" value="InterPro"/>
</dbReference>
<dbReference type="eggNOG" id="COG0633">
    <property type="taxonomic scope" value="Bacteria"/>
</dbReference>
<dbReference type="PATRIC" id="fig|1150469.3.peg.3519"/>
<name>H6SR25_PARPM</name>
<dbReference type="InterPro" id="IPR001041">
    <property type="entry name" value="2Fe-2S_ferredoxin-type"/>
</dbReference>
<dbReference type="SUPFAM" id="SSF54292">
    <property type="entry name" value="2Fe-2S ferredoxin-like"/>
    <property type="match status" value="1"/>
</dbReference>
<dbReference type="InterPro" id="IPR006058">
    <property type="entry name" value="2Fe2S_fd_BS"/>
</dbReference>
<evidence type="ECO:0000259" key="1">
    <source>
        <dbReference type="PROSITE" id="PS51085"/>
    </source>
</evidence>
<organism evidence="2 3">
    <name type="scientific">Pararhodospirillum photometricum DSM 122</name>
    <dbReference type="NCBI Taxonomy" id="1150469"/>
    <lineage>
        <taxon>Bacteria</taxon>
        <taxon>Pseudomonadati</taxon>
        <taxon>Pseudomonadota</taxon>
        <taxon>Alphaproteobacteria</taxon>
        <taxon>Rhodospirillales</taxon>
        <taxon>Rhodospirillaceae</taxon>
        <taxon>Pararhodospirillum</taxon>
    </lineage>
</organism>
<sequence length="152" mass="16609">MNRHTRRTTPTATPWVRVPIIWGIIMATVTFSSPILPKDISVYAVAGDRGTLLALARKNDIPIPCQCQDGQCGSCLVKITALDPNGPKAQALTEHEKITLSVNGKLSKEILAKAEVEDIPPPYRLACQVWVPDANILVEFSGEPGVEIDLRR</sequence>
<dbReference type="AlphaFoldDB" id="H6SR25"/>
<proteinExistence type="predicted"/>
<dbReference type="Pfam" id="PF00111">
    <property type="entry name" value="Fer2"/>
    <property type="match status" value="1"/>
</dbReference>
<dbReference type="Proteomes" id="UP000033220">
    <property type="component" value="Chromosome DSM 122"/>
</dbReference>